<dbReference type="AlphaFoldDB" id="A0A0K8R5D1"/>
<accession>A0A0K8R5D1</accession>
<dbReference type="SUPFAM" id="SSF57362">
    <property type="entry name" value="BPTI-like"/>
    <property type="match status" value="1"/>
</dbReference>
<dbReference type="Gene3D" id="4.10.410.10">
    <property type="entry name" value="Pancreatic trypsin inhibitor Kunitz domain"/>
    <property type="match status" value="1"/>
</dbReference>
<protein>
    <submittedName>
        <fullName evidence="3">Putative salivary kunitz domain protein</fullName>
    </submittedName>
</protein>
<dbReference type="Pfam" id="PF00014">
    <property type="entry name" value="Kunitz_BPTI"/>
    <property type="match status" value="1"/>
</dbReference>
<dbReference type="InterPro" id="IPR002223">
    <property type="entry name" value="Kunitz_BPTI"/>
</dbReference>
<proteinExistence type="evidence at transcript level"/>
<evidence type="ECO:0000256" key="1">
    <source>
        <dbReference type="SAM" id="SignalP"/>
    </source>
</evidence>
<name>A0A0K8R5D1_IXORI</name>
<feature type="signal peptide" evidence="1">
    <location>
        <begin position="1"/>
        <end position="20"/>
    </location>
</feature>
<reference evidence="3" key="1">
    <citation type="submission" date="2012-12" db="EMBL/GenBank/DDBJ databases">
        <title>Identification and characterization of a phenylalanine ammonia-lyase gene family in Isatis indigotica Fort.</title>
        <authorList>
            <person name="Liu Q."/>
            <person name="Chen J."/>
            <person name="Zhou X."/>
            <person name="Di P."/>
            <person name="Xiao Y."/>
            <person name="Xuan H."/>
            <person name="Zhang L."/>
            <person name="Chen W."/>
        </authorList>
    </citation>
    <scope>NUCLEOTIDE SEQUENCE</scope>
    <source>
        <tissue evidence="3">Salivary gland</tissue>
    </source>
</reference>
<dbReference type="GO" id="GO:0004867">
    <property type="term" value="F:serine-type endopeptidase inhibitor activity"/>
    <property type="evidence" value="ECO:0007669"/>
    <property type="project" value="InterPro"/>
</dbReference>
<dbReference type="InterPro" id="IPR036880">
    <property type="entry name" value="Kunitz_BPTI_sf"/>
</dbReference>
<organism evidence="3">
    <name type="scientific">Ixodes ricinus</name>
    <name type="common">Common tick</name>
    <name type="synonym">Acarus ricinus</name>
    <dbReference type="NCBI Taxonomy" id="34613"/>
    <lineage>
        <taxon>Eukaryota</taxon>
        <taxon>Metazoa</taxon>
        <taxon>Ecdysozoa</taxon>
        <taxon>Arthropoda</taxon>
        <taxon>Chelicerata</taxon>
        <taxon>Arachnida</taxon>
        <taxon>Acari</taxon>
        <taxon>Parasitiformes</taxon>
        <taxon>Ixodida</taxon>
        <taxon>Ixodoidea</taxon>
        <taxon>Ixodidae</taxon>
        <taxon>Ixodinae</taxon>
        <taxon>Ixodes</taxon>
    </lineage>
</organism>
<sequence length="94" mass="10714">MKLLLIAVVICIHTPGFLTTAKPRCEPLYKGGYGGPGGANVQEGWTFNKQTNHCQNVMYRSRCPPRHNCFLTEEQCKENCDPLELEWLKQINFS</sequence>
<keyword evidence="1" id="KW-0732">Signal</keyword>
<dbReference type="EMBL" id="GADI01007436">
    <property type="protein sequence ID" value="JAA66372.1"/>
    <property type="molecule type" value="mRNA"/>
</dbReference>
<evidence type="ECO:0000259" key="2">
    <source>
        <dbReference type="PROSITE" id="PS50279"/>
    </source>
</evidence>
<dbReference type="PROSITE" id="PS50279">
    <property type="entry name" value="BPTI_KUNITZ_2"/>
    <property type="match status" value="1"/>
</dbReference>
<evidence type="ECO:0000313" key="3">
    <source>
        <dbReference type="EMBL" id="JAA66372.1"/>
    </source>
</evidence>
<feature type="domain" description="BPTI/Kunitz inhibitor" evidence="2">
    <location>
        <begin position="25"/>
        <end position="80"/>
    </location>
</feature>
<feature type="chain" id="PRO_5005516053" evidence="1">
    <location>
        <begin position="21"/>
        <end position="94"/>
    </location>
</feature>